<dbReference type="SUPFAM" id="SSF47413">
    <property type="entry name" value="lambda repressor-like DNA-binding domains"/>
    <property type="match status" value="1"/>
</dbReference>
<proteinExistence type="predicted"/>
<dbReference type="InterPro" id="IPR001387">
    <property type="entry name" value="Cro/C1-type_HTH"/>
</dbReference>
<comment type="caution">
    <text evidence="2">The sequence shown here is derived from an EMBL/GenBank/DDBJ whole genome shotgun (WGS) entry which is preliminary data.</text>
</comment>
<dbReference type="InterPro" id="IPR010982">
    <property type="entry name" value="Lambda_DNA-bd_dom_sf"/>
</dbReference>
<evidence type="ECO:0000313" key="2">
    <source>
        <dbReference type="EMBL" id="MEL5987801.1"/>
    </source>
</evidence>
<organism evidence="2 3">
    <name type="scientific">Kurthia gibsonii</name>
    <dbReference type="NCBI Taxonomy" id="33946"/>
    <lineage>
        <taxon>Bacteria</taxon>
        <taxon>Bacillati</taxon>
        <taxon>Bacillota</taxon>
        <taxon>Bacilli</taxon>
        <taxon>Bacillales</taxon>
        <taxon>Caryophanaceae</taxon>
        <taxon>Kurthia</taxon>
    </lineage>
</organism>
<name>A0ABU9LN45_9BACL</name>
<dbReference type="Pfam" id="PF01381">
    <property type="entry name" value="HTH_3"/>
    <property type="match status" value="1"/>
</dbReference>
<dbReference type="Gene3D" id="1.10.260.40">
    <property type="entry name" value="lambda repressor-like DNA-binding domains"/>
    <property type="match status" value="1"/>
</dbReference>
<dbReference type="PROSITE" id="PS50943">
    <property type="entry name" value="HTH_CROC1"/>
    <property type="match status" value="1"/>
</dbReference>
<dbReference type="SMART" id="SM00530">
    <property type="entry name" value="HTH_XRE"/>
    <property type="match status" value="1"/>
</dbReference>
<evidence type="ECO:0000313" key="3">
    <source>
        <dbReference type="Proteomes" id="UP001398420"/>
    </source>
</evidence>
<protein>
    <submittedName>
        <fullName evidence="2">Helix-turn-helix transcriptional regulator</fullName>
    </submittedName>
</protein>
<dbReference type="Proteomes" id="UP001398420">
    <property type="component" value="Unassembled WGS sequence"/>
</dbReference>
<gene>
    <name evidence="2" type="ORF">AAF454_05170</name>
</gene>
<dbReference type="CDD" id="cd00093">
    <property type="entry name" value="HTH_XRE"/>
    <property type="match status" value="1"/>
</dbReference>
<accession>A0ABU9LN45</accession>
<dbReference type="RefSeq" id="WP_342302747.1">
    <property type="nucleotide sequence ID" value="NZ_JBCEWA010000003.1"/>
</dbReference>
<dbReference type="Gene3D" id="1.25.40.10">
    <property type="entry name" value="Tetratricopeptide repeat domain"/>
    <property type="match status" value="1"/>
</dbReference>
<reference evidence="2 3" key="1">
    <citation type="submission" date="2024-04" db="EMBL/GenBank/DDBJ databases">
        <authorList>
            <person name="Wu Y.S."/>
            <person name="Zhang L."/>
        </authorList>
    </citation>
    <scope>NUCLEOTIDE SEQUENCE [LARGE SCALE GENOMIC DNA]</scope>
    <source>
        <strain evidence="2 3">KG-01</strain>
    </source>
</reference>
<dbReference type="SUPFAM" id="SSF48452">
    <property type="entry name" value="TPR-like"/>
    <property type="match status" value="1"/>
</dbReference>
<evidence type="ECO:0000259" key="1">
    <source>
        <dbReference type="PROSITE" id="PS50943"/>
    </source>
</evidence>
<sequence length="432" mass="51155">MLNYSQIIKNERIKQNMTQQALAKGICSTSYLSKIEKEHVIPRDHIREALLKKLNLNTHYLKMSQEEEFLRELHRAFQYAIHLNSAEHAQIVWNHFNEFNIEFSTRENFYQCNLYLQRIAIIAKQPILDLDEISEAFASVLNNLNPEQLFIFYVNSCHYCLQNRLYKDAMKFMSKAEKVIQDYEPEIPEWLIGNFHFISSQLTYTIHHYSAAFSHAHLALTIFEKLNLQIPIINCYIQIGICNNRSGLFEYAKKALQTAYHLAVQLEKKELYGTILQQLGQHAALTGESKEAITYYRESLQHTLSVEPKLAAIHHMIKEYSKLNQPTFIQYWCKKGIQLVSEHLNAPFYRTFYFQFRFYQMLHHIESLKPDVIEEAITYFEECEELILVQKYAIAFGHVFYEQQSFEEAAKLYKKANEVALTIQRRNYWQDL</sequence>
<feature type="domain" description="HTH cro/C1-type" evidence="1">
    <location>
        <begin position="8"/>
        <end position="61"/>
    </location>
</feature>
<dbReference type="InterPro" id="IPR011990">
    <property type="entry name" value="TPR-like_helical_dom_sf"/>
</dbReference>
<dbReference type="EMBL" id="JBCEWA010000003">
    <property type="protein sequence ID" value="MEL5987801.1"/>
    <property type="molecule type" value="Genomic_DNA"/>
</dbReference>
<keyword evidence="3" id="KW-1185">Reference proteome</keyword>